<proteinExistence type="predicted"/>
<protein>
    <submittedName>
        <fullName evidence="2">Uncharacterized protein</fullName>
    </submittedName>
</protein>
<organism evidence="2 3">
    <name type="scientific">Streptomyces vastus</name>
    <dbReference type="NCBI Taxonomy" id="285451"/>
    <lineage>
        <taxon>Bacteria</taxon>
        <taxon>Bacillati</taxon>
        <taxon>Actinomycetota</taxon>
        <taxon>Actinomycetes</taxon>
        <taxon>Kitasatosporales</taxon>
        <taxon>Streptomycetaceae</taxon>
        <taxon>Streptomyces</taxon>
    </lineage>
</organism>
<gene>
    <name evidence="2" type="ORF">GCM10010307_72280</name>
</gene>
<accession>A0ABN3RPJ9</accession>
<keyword evidence="3" id="KW-1185">Reference proteome</keyword>
<evidence type="ECO:0000313" key="3">
    <source>
        <dbReference type="Proteomes" id="UP001500151"/>
    </source>
</evidence>
<evidence type="ECO:0000313" key="2">
    <source>
        <dbReference type="EMBL" id="GAA2657487.1"/>
    </source>
</evidence>
<name>A0ABN3RPJ9_9ACTN</name>
<feature type="region of interest" description="Disordered" evidence="1">
    <location>
        <begin position="1"/>
        <end position="26"/>
    </location>
</feature>
<dbReference type="EMBL" id="BAAASJ010000113">
    <property type="protein sequence ID" value="GAA2657487.1"/>
    <property type="molecule type" value="Genomic_DNA"/>
</dbReference>
<dbReference type="Proteomes" id="UP001500151">
    <property type="component" value="Unassembled WGS sequence"/>
</dbReference>
<sequence>MLHTAAGLTPLVPTGHIPESPVPISPETAKLRARIAGRRRQDPNADITEEQRELKTLTLEERIRRVVESAPPLTADQIERLRALLPPVE</sequence>
<evidence type="ECO:0000256" key="1">
    <source>
        <dbReference type="SAM" id="MobiDB-lite"/>
    </source>
</evidence>
<comment type="caution">
    <text evidence="2">The sequence shown here is derived from an EMBL/GenBank/DDBJ whole genome shotgun (WGS) entry which is preliminary data.</text>
</comment>
<reference evidence="2 3" key="1">
    <citation type="journal article" date="2019" name="Int. J. Syst. Evol. Microbiol.">
        <title>The Global Catalogue of Microorganisms (GCM) 10K type strain sequencing project: providing services to taxonomists for standard genome sequencing and annotation.</title>
        <authorList>
            <consortium name="The Broad Institute Genomics Platform"/>
            <consortium name="The Broad Institute Genome Sequencing Center for Infectious Disease"/>
            <person name="Wu L."/>
            <person name="Ma J."/>
        </authorList>
    </citation>
    <scope>NUCLEOTIDE SEQUENCE [LARGE SCALE GENOMIC DNA]</scope>
    <source>
        <strain evidence="2 3">JCM 4524</strain>
    </source>
</reference>